<protein>
    <submittedName>
        <fullName evidence="2">Uncharacterized protein</fullName>
    </submittedName>
</protein>
<feature type="region of interest" description="Disordered" evidence="1">
    <location>
        <begin position="174"/>
        <end position="202"/>
    </location>
</feature>
<evidence type="ECO:0000256" key="1">
    <source>
        <dbReference type="SAM" id="MobiDB-lite"/>
    </source>
</evidence>
<evidence type="ECO:0000313" key="2">
    <source>
        <dbReference type="EMBL" id="DAC81210.1"/>
    </source>
</evidence>
<dbReference type="EMBL" id="BK011021">
    <property type="protein sequence ID" value="DAC81210.1"/>
    <property type="molecule type" value="Genomic_DNA"/>
</dbReference>
<sequence length="223" mass="25028">MDDKARPTIPTSPQVLKDAIIVPLANEVIPVICDDLTAFITANAGLYTRCYSLEIVQDLIQTHVQGIVQAGIRSHFRKACNTLLNAHNVQTYQPQQQQNYFPQNPVVQPMQSYYQQMQDSDTVGPYTYMTPPNPPQFNEYPSTSGTYYSTMRQPSPQNMTQVSDPPPFDPRQDNVACSSPYGPLENEYEWPESPATNGGGKMRTVRVKQGVCVKNPVKDLLKK</sequence>
<name>A0A6F9EY59_9VIRU</name>
<organism evidence="2">
    <name type="scientific">Swordtail adomavirus 2</name>
    <dbReference type="NCBI Taxonomy" id="2609877"/>
    <lineage>
        <taxon>Viruses</taxon>
        <taxon>Adomaviruses</taxon>
    </lineage>
</organism>
<proteinExistence type="predicted"/>
<reference evidence="2" key="1">
    <citation type="journal article" date="2020" name="J. ISSAAS">
        <title>Identification of Adomavirus Virion Proteins.</title>
        <authorList>
            <person name="Welch N.L."/>
            <person name="Tisza M.J."/>
            <person name="Starrett G.J."/>
            <person name="Belford A.K."/>
            <person name="Pastrana D.V."/>
            <person name="Pang Y.-Y.S."/>
            <person name="Schiller J.T."/>
            <person name="An P."/>
            <person name="Cantolupo P.G."/>
            <person name="Pipas J.M."/>
            <person name="Koda S."/>
            <person name="Subramaniam K."/>
            <person name="Waltzek T.B."/>
            <person name="Bian C."/>
            <person name="Shi Q."/>
            <person name="Ruan Z."/>
            <person name="Ng T.F.F."/>
            <person name="Buck C.B."/>
        </authorList>
    </citation>
    <scope>NUCLEOTIDE SEQUENCE</scope>
    <source>
        <strain evidence="2">4278</strain>
    </source>
</reference>
<accession>A0A6F9EY59</accession>